<dbReference type="Gene3D" id="3.20.80.10">
    <property type="entry name" value="Regulatory factor, effector binding domain"/>
    <property type="match status" value="1"/>
</dbReference>
<reference evidence="3" key="1">
    <citation type="journal article" date="2019" name="Int. J. Syst. Evol. Microbiol.">
        <title>The Global Catalogue of Microorganisms (GCM) 10K type strain sequencing project: providing services to taxonomists for standard genome sequencing and annotation.</title>
        <authorList>
            <consortium name="The Broad Institute Genomics Platform"/>
            <consortium name="The Broad Institute Genome Sequencing Center for Infectious Disease"/>
            <person name="Wu L."/>
            <person name="Ma J."/>
        </authorList>
    </citation>
    <scope>NUCLEOTIDE SEQUENCE [LARGE SCALE GENOMIC DNA]</scope>
    <source>
        <strain evidence="3">JCM 13023</strain>
    </source>
</reference>
<dbReference type="SUPFAM" id="SSF55136">
    <property type="entry name" value="Probable bacterial effector-binding domain"/>
    <property type="match status" value="1"/>
</dbReference>
<feature type="domain" description="GyrI-like small molecule binding" evidence="1">
    <location>
        <begin position="40"/>
        <end position="215"/>
    </location>
</feature>
<gene>
    <name evidence="2" type="ORF">GCM10009676_37620</name>
</gene>
<dbReference type="InterPro" id="IPR011256">
    <property type="entry name" value="Reg_factor_effector_dom_sf"/>
</dbReference>
<proteinExistence type="predicted"/>
<dbReference type="InterPro" id="IPR029442">
    <property type="entry name" value="GyrI-like"/>
</dbReference>
<name>A0ABP4H316_9PSEU</name>
<sequence>MRRSHHIGARVRDYRSMAATEKVDVTKTVDGYRARKGRFDVLDVPDLRFLMVDGHGDPNTSAAFADALGALYPVAYTLKFASRRDLGRDYVVPPLEGLWWAEDMAAFTTGRDKTQWSWTMLIMVPEWVDGGMVDAAISAVAAKKRPARIDDLRCEVLSEGTCVQTLHVGSFDDEGPVLAAMHDDVIPARGLRMTGTHHEIYFSDPRRTPPEKRRTILRQPVVPVDA</sequence>
<protein>
    <submittedName>
        <fullName evidence="2">GyrI-like domain-containing protein</fullName>
    </submittedName>
</protein>
<evidence type="ECO:0000313" key="2">
    <source>
        <dbReference type="EMBL" id="GAA1247872.1"/>
    </source>
</evidence>
<accession>A0ABP4H316</accession>
<organism evidence="2 3">
    <name type="scientific">Prauserella halophila</name>
    <dbReference type="NCBI Taxonomy" id="185641"/>
    <lineage>
        <taxon>Bacteria</taxon>
        <taxon>Bacillati</taxon>
        <taxon>Actinomycetota</taxon>
        <taxon>Actinomycetes</taxon>
        <taxon>Pseudonocardiales</taxon>
        <taxon>Pseudonocardiaceae</taxon>
        <taxon>Prauserella</taxon>
    </lineage>
</organism>
<comment type="caution">
    <text evidence="2">The sequence shown here is derived from an EMBL/GenBank/DDBJ whole genome shotgun (WGS) entry which is preliminary data.</text>
</comment>
<evidence type="ECO:0000313" key="3">
    <source>
        <dbReference type="Proteomes" id="UP001500653"/>
    </source>
</evidence>
<evidence type="ECO:0000259" key="1">
    <source>
        <dbReference type="Pfam" id="PF06445"/>
    </source>
</evidence>
<keyword evidence="3" id="KW-1185">Reference proteome</keyword>
<dbReference type="Proteomes" id="UP001500653">
    <property type="component" value="Unassembled WGS sequence"/>
</dbReference>
<dbReference type="Pfam" id="PF06445">
    <property type="entry name" value="GyrI-like"/>
    <property type="match status" value="1"/>
</dbReference>
<dbReference type="EMBL" id="BAAALN010000016">
    <property type="protein sequence ID" value="GAA1247872.1"/>
    <property type="molecule type" value="Genomic_DNA"/>
</dbReference>